<evidence type="ECO:0000313" key="8">
    <source>
        <dbReference type="Proteomes" id="UP001407405"/>
    </source>
</evidence>
<accession>A0ABU9VT92</accession>
<evidence type="ECO:0000256" key="4">
    <source>
        <dbReference type="ARBA" id="ARBA00023136"/>
    </source>
</evidence>
<evidence type="ECO:0000256" key="5">
    <source>
        <dbReference type="SAM" id="Phobius"/>
    </source>
</evidence>
<dbReference type="Pfam" id="PF06271">
    <property type="entry name" value="RDD"/>
    <property type="match status" value="1"/>
</dbReference>
<protein>
    <submittedName>
        <fullName evidence="7">RDD family protein</fullName>
    </submittedName>
</protein>
<comment type="caution">
    <text evidence="7">The sequence shown here is derived from an EMBL/GenBank/DDBJ whole genome shotgun (WGS) entry which is preliminary data.</text>
</comment>
<dbReference type="Proteomes" id="UP001407405">
    <property type="component" value="Unassembled WGS sequence"/>
</dbReference>
<proteinExistence type="predicted"/>
<sequence length="365" mass="41759">MTEATTTQIMADDGKPVKEVESTVVGHPWRRLIARSFDQSLYGILWAAIHYFIIRWHPPNHFLINLLDSYIILGMMMVIEPALLAFWGTTPGKFIFGLEIRNTDGSLLTYKQGFSRMLGVFAKGLGYGIPIYNLVRCWRSSEATLQGEVLEWDEGLSYQLKDTRQLRGWIMAIAYVTVLASAFWIIMQAQLPVHRGDLTPETYAANVNDMLTRPNRGAWSRRMTATGEWVEIEDHRPNRYYFDFDFDGPPPKHELTVENGVVTGVSFEVERTDTDFWQPTYSHQKELMVMAFVGAQKNVSGYGLIFGSGLQEMLSQRDSYAREIAGVRITNEVTRSGFDQVGVRSIPKEGQEQYHHVIFRLEKIK</sequence>
<dbReference type="EMBL" id="JBCITM010000006">
    <property type="protein sequence ID" value="MEN1760289.1"/>
    <property type="molecule type" value="Genomic_DNA"/>
</dbReference>
<feature type="domain" description="RDD" evidence="6">
    <location>
        <begin position="26"/>
        <end position="170"/>
    </location>
</feature>
<evidence type="ECO:0000313" key="7">
    <source>
        <dbReference type="EMBL" id="MEN1760289.1"/>
    </source>
</evidence>
<feature type="transmembrane region" description="Helical" evidence="5">
    <location>
        <begin position="168"/>
        <end position="187"/>
    </location>
</feature>
<dbReference type="RefSeq" id="WP_343185612.1">
    <property type="nucleotide sequence ID" value="NZ_JBCITM010000006.1"/>
</dbReference>
<dbReference type="InterPro" id="IPR010432">
    <property type="entry name" value="RDD"/>
</dbReference>
<keyword evidence="3 5" id="KW-1133">Transmembrane helix</keyword>
<feature type="transmembrane region" description="Helical" evidence="5">
    <location>
        <begin position="40"/>
        <end position="58"/>
    </location>
</feature>
<feature type="transmembrane region" description="Helical" evidence="5">
    <location>
        <begin position="70"/>
        <end position="88"/>
    </location>
</feature>
<gene>
    <name evidence="7" type="ORF">AAIG11_07385</name>
</gene>
<keyword evidence="4 5" id="KW-0472">Membrane</keyword>
<keyword evidence="8" id="KW-1185">Reference proteome</keyword>
<reference evidence="7 8" key="1">
    <citation type="submission" date="2024-04" db="EMBL/GenBank/DDBJ databases">
        <title>Genome sequencing and metabolic network reconstruction of aminoacids and betaine degradation by Anoxynatronum sibiricum.</title>
        <authorList>
            <person name="Detkova E.N."/>
            <person name="Boltjanskaja Y.V."/>
            <person name="Mardanov A.V."/>
            <person name="Kevbrin V."/>
        </authorList>
    </citation>
    <scope>NUCLEOTIDE SEQUENCE [LARGE SCALE GENOMIC DNA]</scope>
    <source>
        <strain evidence="7 8">Z-7981</strain>
    </source>
</reference>
<evidence type="ECO:0000256" key="3">
    <source>
        <dbReference type="ARBA" id="ARBA00022989"/>
    </source>
</evidence>
<evidence type="ECO:0000256" key="2">
    <source>
        <dbReference type="ARBA" id="ARBA00022692"/>
    </source>
</evidence>
<comment type="subcellular location">
    <subcellularLocation>
        <location evidence="1">Membrane</location>
        <topology evidence="1">Multi-pass membrane protein</topology>
    </subcellularLocation>
</comment>
<evidence type="ECO:0000259" key="6">
    <source>
        <dbReference type="Pfam" id="PF06271"/>
    </source>
</evidence>
<keyword evidence="2 5" id="KW-0812">Transmembrane</keyword>
<organism evidence="7 8">
    <name type="scientific">Anoxynatronum sibiricum</name>
    <dbReference type="NCBI Taxonomy" id="210623"/>
    <lineage>
        <taxon>Bacteria</taxon>
        <taxon>Bacillati</taxon>
        <taxon>Bacillota</taxon>
        <taxon>Clostridia</taxon>
        <taxon>Eubacteriales</taxon>
        <taxon>Clostridiaceae</taxon>
        <taxon>Anoxynatronum</taxon>
    </lineage>
</organism>
<evidence type="ECO:0000256" key="1">
    <source>
        <dbReference type="ARBA" id="ARBA00004141"/>
    </source>
</evidence>
<name>A0ABU9VT92_9CLOT</name>